<feature type="compositionally biased region" description="Basic and acidic residues" evidence="6">
    <location>
        <begin position="299"/>
        <end position="312"/>
    </location>
</feature>
<evidence type="ECO:0000256" key="2">
    <source>
        <dbReference type="ARBA" id="ARBA00022729"/>
    </source>
</evidence>
<dbReference type="InterPro" id="IPR050330">
    <property type="entry name" value="Bact_OuterMem_StrucFunc"/>
</dbReference>
<dbReference type="InterPro" id="IPR003367">
    <property type="entry name" value="Thrombospondin_3-like_rpt"/>
</dbReference>
<dbReference type="PROSITE" id="PS51123">
    <property type="entry name" value="OMPA_2"/>
    <property type="match status" value="1"/>
</dbReference>
<dbReference type="InterPro" id="IPR018247">
    <property type="entry name" value="EF_Hand_1_Ca_BS"/>
</dbReference>
<dbReference type="KEGG" id="ccro:CMC5_081520"/>
<gene>
    <name evidence="8" type="ORF">CMC5_081520</name>
</gene>
<feature type="compositionally biased region" description="Acidic residues" evidence="6">
    <location>
        <begin position="327"/>
        <end position="337"/>
    </location>
</feature>
<evidence type="ECO:0000256" key="3">
    <source>
        <dbReference type="ARBA" id="ARBA00023136"/>
    </source>
</evidence>
<keyword evidence="2" id="KW-0732">Signal</keyword>
<dbReference type="AlphaFoldDB" id="A0A0K1ESK0"/>
<dbReference type="PROSITE" id="PS00018">
    <property type="entry name" value="EF_HAND_1"/>
    <property type="match status" value="1"/>
</dbReference>
<keyword evidence="9" id="KW-1185">Reference proteome</keyword>
<dbReference type="Proteomes" id="UP000067626">
    <property type="component" value="Chromosome"/>
</dbReference>
<dbReference type="CDD" id="cd07185">
    <property type="entry name" value="OmpA_C-like"/>
    <property type="match status" value="1"/>
</dbReference>
<dbReference type="PRINTS" id="PR01021">
    <property type="entry name" value="OMPADOMAIN"/>
</dbReference>
<evidence type="ECO:0000313" key="9">
    <source>
        <dbReference type="Proteomes" id="UP000067626"/>
    </source>
</evidence>
<accession>A0A0K1ESK0</accession>
<dbReference type="PANTHER" id="PTHR30329:SF21">
    <property type="entry name" value="LIPOPROTEIN YIAD-RELATED"/>
    <property type="match status" value="1"/>
</dbReference>
<evidence type="ECO:0000256" key="6">
    <source>
        <dbReference type="SAM" id="MobiDB-lite"/>
    </source>
</evidence>
<evidence type="ECO:0000313" key="8">
    <source>
        <dbReference type="EMBL" id="AKT43915.1"/>
    </source>
</evidence>
<dbReference type="Pfam" id="PF00691">
    <property type="entry name" value="OmpA"/>
    <property type="match status" value="1"/>
</dbReference>
<keyword evidence="4" id="KW-0998">Cell outer membrane</keyword>
<dbReference type="InterPro" id="IPR028974">
    <property type="entry name" value="TSP_type-3_rpt"/>
</dbReference>
<evidence type="ECO:0000259" key="7">
    <source>
        <dbReference type="PROSITE" id="PS51123"/>
    </source>
</evidence>
<evidence type="ECO:0000256" key="4">
    <source>
        <dbReference type="ARBA" id="ARBA00023237"/>
    </source>
</evidence>
<feature type="domain" description="OmpA-like" evidence="7">
    <location>
        <begin position="423"/>
        <end position="541"/>
    </location>
</feature>
<dbReference type="SUPFAM" id="SSF103647">
    <property type="entry name" value="TSP type-3 repeat"/>
    <property type="match status" value="1"/>
</dbReference>
<feature type="region of interest" description="Disordered" evidence="6">
    <location>
        <begin position="518"/>
        <end position="555"/>
    </location>
</feature>
<dbReference type="EMBL" id="CP012159">
    <property type="protein sequence ID" value="AKT43915.1"/>
    <property type="molecule type" value="Genomic_DNA"/>
</dbReference>
<dbReference type="GO" id="GO:0005509">
    <property type="term" value="F:calcium ion binding"/>
    <property type="evidence" value="ECO:0007669"/>
    <property type="project" value="InterPro"/>
</dbReference>
<protein>
    <submittedName>
        <fullName evidence="8">Porin</fullName>
    </submittedName>
</protein>
<name>A0A0K1ESK0_CHOCO</name>
<reference evidence="8 9" key="1">
    <citation type="submission" date="2015-07" db="EMBL/GenBank/DDBJ databases">
        <title>Genome analysis of myxobacterium Chondromyces crocatus Cm c5 reveals a high potential for natural compound synthesis and the genetic basis for the loss of fruiting body formation.</title>
        <authorList>
            <person name="Zaburannyi N."/>
            <person name="Bunk B."/>
            <person name="Maier J."/>
            <person name="Overmann J."/>
            <person name="Mueller R."/>
        </authorList>
    </citation>
    <scope>NUCLEOTIDE SEQUENCE [LARGE SCALE GENOMIC DNA]</scope>
    <source>
        <strain evidence="8 9">Cm c5</strain>
    </source>
</reference>
<sequence>MLGGATAHGQESTALDRFDPAPAGDAFFTVPSAGVPGHLQAAGAAAISYAHQPLSLRRESDEEALSWVSRQLVLHALASVELFERVKVDLDLPLLLEQGGTSGELGGRSVVAPSGASVGDLRVGARVALLAQEGGYPAAALRLSVWLPTAGGRAFAGADSARFAPALVVGGDHTRWLWSVTVGGRLSPRSENSLTGSETFGGAAAALRFGGLQVGPEILVAASTGSLADGQVRQGFSAEALLGARYTVGPVTFGAGGGPGLGRTPGTPAFRVFGAISVAGELLGGGKADGALAHGSAGRPEEGKGRADEQRKGSTGGEGAASAGQDQDGDGVMDADDVCPTQVGVDQPPRRGCPPDQDGDGIADADDRCPTEAGVASTEEARHGCPPDSDGDGIVDALDACPAERGEATQDPQTNGCPRAVRVESSQIVILQQVNFATGKADILQESFDVLEQVARALGEHPEIARVAVDGHTDAQGAEKPNLDLSRRRALSVVTWLIEHGVDARRLEARGFGPRRPIADNATAGGRAKNRRVEFQIRRRTTEGAAGWRDGPVED</sequence>
<dbReference type="GO" id="GO:0009279">
    <property type="term" value="C:cell outer membrane"/>
    <property type="evidence" value="ECO:0007669"/>
    <property type="project" value="UniProtKB-SubCell"/>
</dbReference>
<dbReference type="InterPro" id="IPR006664">
    <property type="entry name" value="OMP_bac"/>
</dbReference>
<keyword evidence="3 5" id="KW-0472">Membrane</keyword>
<dbReference type="Gene3D" id="3.30.1330.60">
    <property type="entry name" value="OmpA-like domain"/>
    <property type="match status" value="1"/>
</dbReference>
<dbReference type="Pfam" id="PF02412">
    <property type="entry name" value="TSP_3"/>
    <property type="match status" value="3"/>
</dbReference>
<feature type="compositionally biased region" description="Basic and acidic residues" evidence="6">
    <location>
        <begin position="531"/>
        <end position="542"/>
    </location>
</feature>
<organism evidence="8 9">
    <name type="scientific">Chondromyces crocatus</name>
    <dbReference type="NCBI Taxonomy" id="52"/>
    <lineage>
        <taxon>Bacteria</taxon>
        <taxon>Pseudomonadati</taxon>
        <taxon>Myxococcota</taxon>
        <taxon>Polyangia</taxon>
        <taxon>Polyangiales</taxon>
        <taxon>Polyangiaceae</taxon>
        <taxon>Chondromyces</taxon>
    </lineage>
</organism>
<dbReference type="Gene3D" id="4.10.1080.10">
    <property type="entry name" value="TSP type-3 repeat"/>
    <property type="match status" value="1"/>
</dbReference>
<dbReference type="SUPFAM" id="SSF103088">
    <property type="entry name" value="OmpA-like"/>
    <property type="match status" value="1"/>
</dbReference>
<dbReference type="GO" id="GO:0007155">
    <property type="term" value="P:cell adhesion"/>
    <property type="evidence" value="ECO:0007669"/>
    <property type="project" value="InterPro"/>
</dbReference>
<evidence type="ECO:0000256" key="5">
    <source>
        <dbReference type="PROSITE-ProRule" id="PRU00473"/>
    </source>
</evidence>
<proteinExistence type="predicted"/>
<evidence type="ECO:0000256" key="1">
    <source>
        <dbReference type="ARBA" id="ARBA00004442"/>
    </source>
</evidence>
<dbReference type="InterPro" id="IPR006665">
    <property type="entry name" value="OmpA-like"/>
</dbReference>
<dbReference type="InterPro" id="IPR036737">
    <property type="entry name" value="OmpA-like_sf"/>
</dbReference>
<dbReference type="STRING" id="52.CMC5_081520"/>
<feature type="region of interest" description="Disordered" evidence="6">
    <location>
        <begin position="290"/>
        <end position="389"/>
    </location>
</feature>
<dbReference type="PANTHER" id="PTHR30329">
    <property type="entry name" value="STATOR ELEMENT OF FLAGELLAR MOTOR COMPLEX"/>
    <property type="match status" value="1"/>
</dbReference>
<comment type="subcellular location">
    <subcellularLocation>
        <location evidence="1">Cell outer membrane</location>
    </subcellularLocation>
</comment>